<feature type="domain" description="Type VI lipase adapter protein Tla3 C-terminal" evidence="2">
    <location>
        <begin position="365"/>
        <end position="504"/>
    </location>
</feature>
<feature type="domain" description="Type VI lipase adapter protein Tla3 N-terminal" evidence="1">
    <location>
        <begin position="63"/>
        <end position="223"/>
    </location>
</feature>
<dbReference type="Pfam" id="PF20995">
    <property type="entry name" value="Tla3_C"/>
    <property type="match status" value="1"/>
</dbReference>
<evidence type="ECO:0000313" key="3">
    <source>
        <dbReference type="EMBL" id="OBV39396.1"/>
    </source>
</evidence>
<dbReference type="EMBL" id="LOCQ01000054">
    <property type="protein sequence ID" value="OBV39396.1"/>
    <property type="molecule type" value="Genomic_DNA"/>
</dbReference>
<evidence type="ECO:0000259" key="1">
    <source>
        <dbReference type="Pfam" id="PF11394"/>
    </source>
</evidence>
<dbReference type="Pfam" id="PF11394">
    <property type="entry name" value="Tla3_N"/>
    <property type="match status" value="1"/>
</dbReference>
<protein>
    <recommendedName>
        <fullName evidence="5">DUF2875 domain-containing protein</fullName>
    </recommendedName>
</protein>
<organism evidence="3 4">
    <name type="scientific">Janthinobacterium psychrotolerans</name>
    <dbReference type="NCBI Taxonomy" id="1747903"/>
    <lineage>
        <taxon>Bacteria</taxon>
        <taxon>Pseudomonadati</taxon>
        <taxon>Pseudomonadota</taxon>
        <taxon>Betaproteobacteria</taxon>
        <taxon>Burkholderiales</taxon>
        <taxon>Oxalobacteraceae</taxon>
        <taxon>Janthinobacterium</taxon>
    </lineage>
</organism>
<dbReference type="STRING" id="1747903.ASR47_1009211"/>
<evidence type="ECO:0000259" key="2">
    <source>
        <dbReference type="Pfam" id="PF20995"/>
    </source>
</evidence>
<evidence type="ECO:0008006" key="5">
    <source>
        <dbReference type="Google" id="ProtNLM"/>
    </source>
</evidence>
<name>A0A1A7C0E1_9BURK</name>
<evidence type="ECO:0000313" key="4">
    <source>
        <dbReference type="Proteomes" id="UP000092713"/>
    </source>
</evidence>
<keyword evidence="4" id="KW-1185">Reference proteome</keyword>
<dbReference type="AlphaFoldDB" id="A0A1A7C0E1"/>
<dbReference type="InterPro" id="IPR021531">
    <property type="entry name" value="Tla3_N"/>
</dbReference>
<comment type="caution">
    <text evidence="3">The sequence shown here is derived from an EMBL/GenBank/DDBJ whole genome shotgun (WGS) entry which is preliminary data.</text>
</comment>
<accession>A0A1A7C0E1</accession>
<sequence length="547" mass="61191">MQCYSKVMIMMLRLFWFLSLVLVLIVGVLWIGAAAKSDTRRQISQKLSAEANTTAGKHVQREYVLEVIGLGVTLDKYRQGKLWDALQQGSPFVTIREQDPKKYPWTGTDKDGRGGSRAYDALENGINFTPICWGMPSFYAGTPILDPAKQPTPADPMAGLVAGAVTGGLPMHLFSTASWKLDEHPDDLLNEVFAFFDAHPDVPYVVMHSEDSVGTRDGNRKPGDPMKLIDGYYIPDMPDATAVFVLARRERVASMLPYVWDDPENKFVNQQLRAMYFELMNSLASPPDTRWSNIPVPRQPTVPEWLAATAKFAQRSDIRGAGLYQFNAINPWIHRPPQTWKPTPWFPIPWNRAQMETFDRLPSFGFVHRPVFVKFKDENGKQVTRRDERQKIFNAGWQEALQTLPETERSKGAARIIAATGKQPAQQLMLESMLHDYAAQGGPELDSSKSAQFINTDHRLGNTGAATFFVQMAIGVMGSYRDGGASAAINLRDRDAASIIFITPPTDAVRKEQEPREIFRSRVTPAVDPANYAAPSVESLLEEQATK</sequence>
<reference evidence="3 4" key="1">
    <citation type="submission" date="2016-04" db="EMBL/GenBank/DDBJ databases">
        <title>Draft genome sequence of Janthinobacterium psychrotolerans sp. nov., isolated from freshwater sediments in Denmark.</title>
        <authorList>
            <person name="Gong X."/>
            <person name="Skrivergaard S."/>
            <person name="Korsgaard B.S."/>
            <person name="Schreiber L."/>
            <person name="Marshall I.P."/>
            <person name="Finster K."/>
            <person name="Schramm A."/>
        </authorList>
    </citation>
    <scope>NUCLEOTIDE SEQUENCE [LARGE SCALE GENOMIC DNA]</scope>
    <source>
        <strain evidence="3 4">S3-2</strain>
    </source>
</reference>
<proteinExistence type="predicted"/>
<dbReference type="Proteomes" id="UP000092713">
    <property type="component" value="Unassembled WGS sequence"/>
</dbReference>
<dbReference type="InterPro" id="IPR048303">
    <property type="entry name" value="Tla3_C"/>
</dbReference>
<dbReference type="OrthoDB" id="8837296at2"/>
<gene>
    <name evidence="3" type="ORF">ASR47_1009211</name>
</gene>